<keyword evidence="3" id="KW-1185">Reference proteome</keyword>
<accession>A0ABQ4U4N8</accession>
<dbReference type="Pfam" id="PF24553">
    <property type="entry name" value="Rv0428c_C"/>
    <property type="match status" value="1"/>
</dbReference>
<reference evidence="2" key="1">
    <citation type="journal article" date="2021" name="Front. Microbiol.">
        <title>Comprehensive Comparative Genomics and Phenotyping of Methylobacterium Species.</title>
        <authorList>
            <person name="Alessa O."/>
            <person name="Ogura Y."/>
            <person name="Fujitani Y."/>
            <person name="Takami H."/>
            <person name="Hayashi T."/>
            <person name="Sahin N."/>
            <person name="Tani A."/>
        </authorList>
    </citation>
    <scope>NUCLEOTIDE SEQUENCE</scope>
    <source>
        <strain evidence="2">DSM 23632</strain>
    </source>
</reference>
<comment type="caution">
    <text evidence="2">The sequence shown here is derived from an EMBL/GenBank/DDBJ whole genome shotgun (WGS) entry which is preliminary data.</text>
</comment>
<name>A0ABQ4U4N8_9HYPH</name>
<proteinExistence type="predicted"/>
<reference evidence="2" key="2">
    <citation type="submission" date="2021-08" db="EMBL/GenBank/DDBJ databases">
        <authorList>
            <person name="Tani A."/>
            <person name="Ola A."/>
            <person name="Ogura Y."/>
            <person name="Katsura K."/>
            <person name="Hayashi T."/>
        </authorList>
    </citation>
    <scope>NUCLEOTIDE SEQUENCE</scope>
    <source>
        <strain evidence="2">DSM 23632</strain>
    </source>
</reference>
<dbReference type="Proteomes" id="UP001055057">
    <property type="component" value="Unassembled WGS sequence"/>
</dbReference>
<dbReference type="InterPro" id="IPR000182">
    <property type="entry name" value="GNAT_dom"/>
</dbReference>
<dbReference type="PROSITE" id="PS51186">
    <property type="entry name" value="GNAT"/>
    <property type="match status" value="1"/>
</dbReference>
<dbReference type="CDD" id="cd04301">
    <property type="entry name" value="NAT_SF"/>
    <property type="match status" value="1"/>
</dbReference>
<sequence>MEGRVEQLAWMAEEACMNAWPAPRQVLAGGWLLRAAGGPTRRTNSVNPLRGARDEPGRTIASCEAIYAGLGRPAIFRIPALAPDMDAPLARLGYGADGESRTLFRDLAGLPAQADPAVELRPAPGAAWLAARAERDGGEPQAARAFLGMTEALVLPRAFAALRHEGGIVAIAYAVLDRSLVVIESVATPEPLRGRGHARRVVGALMRWAHGQGAAGACLQVVAENPAANALYAALGFSTELYRYHYRQRDIP</sequence>
<protein>
    <recommendedName>
        <fullName evidence="1">N-acetyltransferase domain-containing protein</fullName>
    </recommendedName>
</protein>
<dbReference type="InterPro" id="IPR056935">
    <property type="entry name" value="Rv0428c-like_C"/>
</dbReference>
<evidence type="ECO:0000313" key="2">
    <source>
        <dbReference type="EMBL" id="GJE61313.1"/>
    </source>
</evidence>
<gene>
    <name evidence="2" type="ORF">MPOCJGCO_3435</name>
</gene>
<evidence type="ECO:0000259" key="1">
    <source>
        <dbReference type="PROSITE" id="PS51186"/>
    </source>
</evidence>
<evidence type="ECO:0000313" key="3">
    <source>
        <dbReference type="Proteomes" id="UP001055057"/>
    </source>
</evidence>
<dbReference type="Gene3D" id="3.40.630.30">
    <property type="match status" value="1"/>
</dbReference>
<dbReference type="RefSeq" id="WP_238183881.1">
    <property type="nucleotide sequence ID" value="NZ_BPRB01000201.1"/>
</dbReference>
<dbReference type="SUPFAM" id="SSF55729">
    <property type="entry name" value="Acyl-CoA N-acyltransferases (Nat)"/>
    <property type="match status" value="1"/>
</dbReference>
<dbReference type="EMBL" id="BPRB01000201">
    <property type="protein sequence ID" value="GJE61313.1"/>
    <property type="molecule type" value="Genomic_DNA"/>
</dbReference>
<organism evidence="2 3">
    <name type="scientific">Methylobacterium trifolii</name>
    <dbReference type="NCBI Taxonomy" id="1003092"/>
    <lineage>
        <taxon>Bacteria</taxon>
        <taxon>Pseudomonadati</taxon>
        <taxon>Pseudomonadota</taxon>
        <taxon>Alphaproteobacteria</taxon>
        <taxon>Hyphomicrobiales</taxon>
        <taxon>Methylobacteriaceae</taxon>
        <taxon>Methylobacterium</taxon>
    </lineage>
</organism>
<feature type="domain" description="N-acetyltransferase" evidence="1">
    <location>
        <begin position="118"/>
        <end position="252"/>
    </location>
</feature>
<dbReference type="InterPro" id="IPR016181">
    <property type="entry name" value="Acyl_CoA_acyltransferase"/>
</dbReference>